<dbReference type="SUPFAM" id="SSF52096">
    <property type="entry name" value="ClpP/crotonase"/>
    <property type="match status" value="1"/>
</dbReference>
<dbReference type="Gene3D" id="1.10.12.10">
    <property type="entry name" value="Lyase 2-enoyl-coa Hydratase, Chain A, domain 2"/>
    <property type="match status" value="1"/>
</dbReference>
<keyword evidence="2" id="KW-0413">Isomerase</keyword>
<evidence type="ECO:0000313" key="3">
    <source>
        <dbReference type="Proteomes" id="UP000535501"/>
    </source>
</evidence>
<dbReference type="RefSeq" id="WP_003501325.1">
    <property type="nucleotide sequence ID" value="NZ_JACHEJ010000016.1"/>
</dbReference>
<sequence>MTEPLTLSIEGPVATLTLNRPESGNALDRPLALALLEAAIRCDQDETVRCVVLTATGRLFCAGGDIAAFADSGSSIPSFFSELAGLLHMSVTRFMRMTKPLLVVVNGPAAGAGLSLAMAGDIVIAAKSAHFSAGYVGVGLSPDVGTSWHLPRLIGIRRAQELLLTNRRVPALEAEQIGLITRAVEDDELASERQRYAEALSEAPVGAIGLTRQLLVESFNSPLEQQLEREARSVVAASRSGESREGIRAFLEKRKPNFLEERSA</sequence>
<dbReference type="CDD" id="cd06558">
    <property type="entry name" value="crotonase-like"/>
    <property type="match status" value="1"/>
</dbReference>
<dbReference type="EC" id="5.3.3.18" evidence="2"/>
<dbReference type="InterPro" id="IPR029045">
    <property type="entry name" value="ClpP/crotonase-like_dom_sf"/>
</dbReference>
<dbReference type="Gene3D" id="3.90.226.10">
    <property type="entry name" value="2-enoyl-CoA Hydratase, Chain A, domain 1"/>
    <property type="match status" value="1"/>
</dbReference>
<organism evidence="2 3">
    <name type="scientific">Pseudorhizobium flavum</name>
    <dbReference type="NCBI Taxonomy" id="1335061"/>
    <lineage>
        <taxon>Bacteria</taxon>
        <taxon>Pseudomonadati</taxon>
        <taxon>Pseudomonadota</taxon>
        <taxon>Alphaproteobacteria</taxon>
        <taxon>Hyphomicrobiales</taxon>
        <taxon>Rhizobiaceae</taxon>
        <taxon>Rhizobium/Agrobacterium group</taxon>
        <taxon>Pseudorhizobium</taxon>
    </lineage>
</organism>
<comment type="caution">
    <text evidence="2">The sequence shown here is derived from an EMBL/GenBank/DDBJ whole genome shotgun (WGS) entry which is preliminary data.</text>
</comment>
<proteinExistence type="inferred from homology"/>
<gene>
    <name evidence="2" type="ORF">HNQ75_003954</name>
</gene>
<comment type="similarity">
    <text evidence="1">Belongs to the enoyl-CoA hydratase/isomerase family.</text>
</comment>
<evidence type="ECO:0000313" key="2">
    <source>
        <dbReference type="EMBL" id="MBB6181966.1"/>
    </source>
</evidence>
<accession>A0A7W9Z2I1</accession>
<name>A0A7W9Z2I1_9HYPH</name>
<dbReference type="InterPro" id="IPR001753">
    <property type="entry name" value="Enoyl-CoA_hydra/iso"/>
</dbReference>
<dbReference type="PANTHER" id="PTHR43802:SF1">
    <property type="entry name" value="IP11341P-RELATED"/>
    <property type="match status" value="1"/>
</dbReference>
<evidence type="ECO:0000256" key="1">
    <source>
        <dbReference type="ARBA" id="ARBA00005254"/>
    </source>
</evidence>
<dbReference type="Pfam" id="PF00378">
    <property type="entry name" value="ECH_1"/>
    <property type="match status" value="1"/>
</dbReference>
<dbReference type="EMBL" id="JACHEJ010000016">
    <property type="protein sequence ID" value="MBB6181966.1"/>
    <property type="molecule type" value="Genomic_DNA"/>
</dbReference>
<dbReference type="GO" id="GO:0016853">
    <property type="term" value="F:isomerase activity"/>
    <property type="evidence" value="ECO:0007669"/>
    <property type="project" value="UniProtKB-KW"/>
</dbReference>
<protein>
    <submittedName>
        <fullName evidence="2">2-(1,2-epoxy-1,2-dihydrophenyl)acetyl-CoA isomerase</fullName>
        <ecNumber evidence="2">5.3.3.18</ecNumber>
    </submittedName>
</protein>
<dbReference type="PANTHER" id="PTHR43802">
    <property type="entry name" value="ENOYL-COA HYDRATASE"/>
    <property type="match status" value="1"/>
</dbReference>
<keyword evidence="3" id="KW-1185">Reference proteome</keyword>
<dbReference type="InterPro" id="IPR014748">
    <property type="entry name" value="Enoyl-CoA_hydra_C"/>
</dbReference>
<dbReference type="Proteomes" id="UP000535501">
    <property type="component" value="Unassembled WGS sequence"/>
</dbReference>
<reference evidence="2 3" key="1">
    <citation type="submission" date="2020-08" db="EMBL/GenBank/DDBJ databases">
        <title>Genomic Encyclopedia of Type Strains, Phase IV (KMG-IV): sequencing the most valuable type-strain genomes for metagenomic binning, comparative biology and taxonomic classification.</title>
        <authorList>
            <person name="Goeker M."/>
        </authorList>
    </citation>
    <scope>NUCLEOTIDE SEQUENCE [LARGE SCALE GENOMIC DNA]</scope>
    <source>
        <strain evidence="2 3">DSM 102134</strain>
    </source>
</reference>
<dbReference type="AlphaFoldDB" id="A0A7W9Z2I1"/>